<keyword evidence="1" id="KW-1133">Transmembrane helix</keyword>
<dbReference type="KEGG" id="mca:MCA2630"/>
<keyword evidence="1" id="KW-0812">Transmembrane</keyword>
<organism evidence="2 3">
    <name type="scientific">Methylococcus capsulatus (strain ATCC 33009 / NCIMB 11132 / Bath)</name>
    <dbReference type="NCBI Taxonomy" id="243233"/>
    <lineage>
        <taxon>Bacteria</taxon>
        <taxon>Pseudomonadati</taxon>
        <taxon>Pseudomonadota</taxon>
        <taxon>Gammaproteobacteria</taxon>
        <taxon>Methylococcales</taxon>
        <taxon>Methylococcaceae</taxon>
        <taxon>Methylococcus</taxon>
    </lineage>
</organism>
<accession>Q604B6</accession>
<keyword evidence="1" id="KW-0472">Membrane</keyword>
<dbReference type="HOGENOM" id="CLU_1089078_0_0_6"/>
<feature type="transmembrane region" description="Helical" evidence="1">
    <location>
        <begin position="203"/>
        <end position="222"/>
    </location>
</feature>
<evidence type="ECO:0000256" key="1">
    <source>
        <dbReference type="SAM" id="Phobius"/>
    </source>
</evidence>
<evidence type="ECO:0000313" key="3">
    <source>
        <dbReference type="Proteomes" id="UP000006821"/>
    </source>
</evidence>
<gene>
    <name evidence="2" type="ordered locus">MCA2630</name>
</gene>
<proteinExistence type="predicted"/>
<evidence type="ECO:0000313" key="2">
    <source>
        <dbReference type="EMBL" id="AAU91269.1"/>
    </source>
</evidence>
<dbReference type="Proteomes" id="UP000006821">
    <property type="component" value="Chromosome"/>
</dbReference>
<dbReference type="AlphaFoldDB" id="Q604B6"/>
<reference evidence="2 3" key="1">
    <citation type="journal article" date="2004" name="PLoS Biol.">
        <title>Genomic insights into methanotrophy: the complete genome sequence of Methylococcus capsulatus (Bath).</title>
        <authorList>
            <person name="Ward N.L."/>
            <person name="Larsen O."/>
            <person name="Sakwa J."/>
            <person name="Bruseth L."/>
            <person name="Khouri H.M."/>
            <person name="Durkin A.S."/>
            <person name="Dimitrov G."/>
            <person name="Jiang L."/>
            <person name="Scanlan D."/>
            <person name="Kang K.H."/>
            <person name="Lewis M.R."/>
            <person name="Nelson K.E."/>
            <person name="Methe B.A."/>
            <person name="Wu M."/>
            <person name="Heidelberg J.F."/>
            <person name="Paulsen I.T."/>
            <person name="Fouts D.E."/>
            <person name="Ravel J."/>
            <person name="Tettelin H."/>
            <person name="Ren Q."/>
            <person name="Read T.D."/>
            <person name="DeBoy R.T."/>
            <person name="Seshadri R."/>
            <person name="Salzberg S.L."/>
            <person name="Jensen H.B."/>
            <person name="Birkeland N.K."/>
            <person name="Nelson W.C."/>
            <person name="Dodson R.J."/>
            <person name="Grindhaug S.H."/>
            <person name="Holt I.E."/>
            <person name="Eidhammer I."/>
            <person name="Jonasen I."/>
            <person name="Vanaken S."/>
            <person name="Utterback T.R."/>
            <person name="Feldblyum T.V."/>
            <person name="Fraser C.M."/>
            <person name="Lillehaug J.R."/>
            <person name="Eisen J.A."/>
        </authorList>
    </citation>
    <scope>NUCLEOTIDE SEQUENCE [LARGE SCALE GENOMIC DNA]</scope>
    <source>
        <strain evidence="3">ATCC 33009 / NCIMB 11132 / Bath</strain>
    </source>
</reference>
<protein>
    <submittedName>
        <fullName evidence="2">Uncharacterized protein</fullName>
    </submittedName>
</protein>
<dbReference type="EMBL" id="AE017282">
    <property type="protein sequence ID" value="AAU91269.1"/>
    <property type="molecule type" value="Genomic_DNA"/>
</dbReference>
<name>Q604B6_METCA</name>
<sequence length="255" mass="28793">MRKRRRWRLFGLQMDLRGHLHLGMHLRFRDPRRSHVAPGLTSQTARLNESFPDGRSEPIIPEKPWTWAEGQAPPRVASYFVEHLLCVADDALFFLLARLGQIVEDVPCLGIVHFRRCFLVQGHEGVVEGAGDLHHFVHAHAGTGFGLCQQLFDMVAGGELQPGIEKGTAGVFLETLQHFLLFVFVPAQIVESHLQPDFRLIRLFFQGFVIGSYLIVEFFAMIQNIPDLFEIFHDAILRAVGRLGIFCFGAPKISG</sequence>
<dbReference type="STRING" id="243233.MCA2630"/>